<dbReference type="InterPro" id="IPR045220">
    <property type="entry name" value="FRHB/FDHB/HCAR-like"/>
</dbReference>
<accession>A0A1Y5SCH2</accession>
<name>A0A1Y5SCH2_9RHOB</name>
<evidence type="ECO:0000313" key="4">
    <source>
        <dbReference type="Proteomes" id="UP000193827"/>
    </source>
</evidence>
<keyword evidence="4" id="KW-1185">Reference proteome</keyword>
<evidence type="ECO:0000256" key="1">
    <source>
        <dbReference type="SAM" id="MobiDB-lite"/>
    </source>
</evidence>
<dbReference type="Pfam" id="PF04432">
    <property type="entry name" value="FrhB_FdhB_C"/>
    <property type="match status" value="1"/>
</dbReference>
<dbReference type="Proteomes" id="UP000193827">
    <property type="component" value="Unassembled WGS sequence"/>
</dbReference>
<dbReference type="Gene3D" id="3.30.70.20">
    <property type="match status" value="1"/>
</dbReference>
<dbReference type="GO" id="GO:0090415">
    <property type="term" value="F:7-hydroxymethyl chlorophyll a reductase activity"/>
    <property type="evidence" value="ECO:0007669"/>
    <property type="project" value="TreeGrafter"/>
</dbReference>
<dbReference type="PANTHER" id="PTHR31332">
    <property type="entry name" value="7-HYDROXYMETHYL CHLOROPHYLL A REDUCTASE, CHLOROPLASTIC"/>
    <property type="match status" value="1"/>
</dbReference>
<dbReference type="PROSITE" id="PS51379">
    <property type="entry name" value="4FE4S_FER_2"/>
    <property type="match status" value="1"/>
</dbReference>
<dbReference type="EMBL" id="FWFL01000004">
    <property type="protein sequence ID" value="SLN37643.1"/>
    <property type="molecule type" value="Genomic_DNA"/>
</dbReference>
<dbReference type="PANTHER" id="PTHR31332:SF0">
    <property type="entry name" value="7-HYDROXYMETHYL CHLOROPHYLL A REDUCTASE, CHLOROPLASTIC"/>
    <property type="match status" value="1"/>
</dbReference>
<evidence type="ECO:0000259" key="2">
    <source>
        <dbReference type="PROSITE" id="PS51379"/>
    </source>
</evidence>
<proteinExistence type="predicted"/>
<dbReference type="Pfam" id="PF04422">
    <property type="entry name" value="FrhB_FdhB_N"/>
    <property type="match status" value="1"/>
</dbReference>
<evidence type="ECO:0000313" key="3">
    <source>
        <dbReference type="EMBL" id="SLN37643.1"/>
    </source>
</evidence>
<reference evidence="3 4" key="1">
    <citation type="submission" date="2017-03" db="EMBL/GenBank/DDBJ databases">
        <authorList>
            <person name="Afonso C.L."/>
            <person name="Miller P.J."/>
            <person name="Scott M.A."/>
            <person name="Spackman E."/>
            <person name="Goraichik I."/>
            <person name="Dimitrov K.M."/>
            <person name="Suarez D.L."/>
            <person name="Swayne D.E."/>
        </authorList>
    </citation>
    <scope>NUCLEOTIDE SEQUENCE [LARGE SCALE GENOMIC DNA]</scope>
    <source>
        <strain evidence="3 4">CECT 8287</strain>
    </source>
</reference>
<dbReference type="OrthoDB" id="3247493at2"/>
<dbReference type="InterPro" id="IPR017896">
    <property type="entry name" value="4Fe4S_Fe-S-bd"/>
</dbReference>
<dbReference type="RefSeq" id="WP_085892062.1">
    <property type="nucleotide sequence ID" value="NZ_FWFL01000004.1"/>
</dbReference>
<dbReference type="AlphaFoldDB" id="A0A1Y5SCH2"/>
<gene>
    <name evidence="3" type="ORF">PEL8287_01813</name>
</gene>
<feature type="region of interest" description="Disordered" evidence="1">
    <location>
        <begin position="387"/>
        <end position="422"/>
    </location>
</feature>
<dbReference type="GO" id="GO:0033354">
    <property type="term" value="P:chlorophyll cycle"/>
    <property type="evidence" value="ECO:0007669"/>
    <property type="project" value="TreeGrafter"/>
</dbReference>
<dbReference type="InterPro" id="IPR007516">
    <property type="entry name" value="Co_F420_Hydgase/DH_bsu_N"/>
</dbReference>
<organism evidence="3 4">
    <name type="scientific">Roseovarius litorisediminis</name>
    <dbReference type="NCBI Taxonomy" id="1312363"/>
    <lineage>
        <taxon>Bacteria</taxon>
        <taxon>Pseudomonadati</taxon>
        <taxon>Pseudomonadota</taxon>
        <taxon>Alphaproteobacteria</taxon>
        <taxon>Rhodobacterales</taxon>
        <taxon>Roseobacteraceae</taxon>
        <taxon>Roseovarius</taxon>
    </lineage>
</organism>
<protein>
    <submittedName>
        <fullName evidence="3">Coenzyme F420-reducing hydrogenase subunit beta</fullName>
    </submittedName>
</protein>
<dbReference type="InterPro" id="IPR007525">
    <property type="entry name" value="FrhB_FdhB_C"/>
</dbReference>
<sequence>MPDTPNAACHPQSIRDVVESGLCIGCGLCQALAPDRWRMTMTVEGRLRPAPLKPANPGADAEILRACPGAFVEASAGGTKSDMVWGSYTHMAEAWAGDADTRFRAATGGVLTALGAHLLRSGKAKFILHCAADPERPMRSKWMFSETPSQVVARAGSRYGPSDTLSGLEAALERQQPFGIIAKPCDATAVRARAKDDPRIDQHLVALLVMVCGGASDLGKSQALLDEYGLTEDELTVFRYRGFGNPGRTRLETKDGRAFEKTYQELWEDESGWRIQTRCKLCPDAIGEAADIAAADIWPGGTPTGEDAGLNGVIVRNDRGQALFDQAVAAGDLVPGKDHGPRDYDDFQPHQVAKKRSLAARLRGLAAAGHPVYRHAGLRLDDLDAANKDQEAGSEMRAGAGRFSEAMPEKTTVPDASDSAQE</sequence>
<feature type="domain" description="4Fe-4S ferredoxin-type" evidence="2">
    <location>
        <begin position="14"/>
        <end position="44"/>
    </location>
</feature>